<dbReference type="AlphaFoldDB" id="A9SGM6"/>
<evidence type="ECO:0000313" key="1">
    <source>
        <dbReference type="EMBL" id="PNR60905.1"/>
    </source>
</evidence>
<dbReference type="RefSeq" id="XP_024358869.1">
    <property type="nucleotide sequence ID" value="XM_024503101.2"/>
</dbReference>
<reference evidence="2" key="3">
    <citation type="submission" date="2020-12" db="UniProtKB">
        <authorList>
            <consortium name="EnsemblPlants"/>
        </authorList>
    </citation>
    <scope>IDENTIFICATION</scope>
</reference>
<dbReference type="STRING" id="3218.A9SGM6"/>
<evidence type="ECO:0000313" key="2">
    <source>
        <dbReference type="EnsemblPlants" id="Pp3c2_36090V3.1"/>
    </source>
</evidence>
<name>A9SGM6_PHYPA</name>
<reference evidence="1 3" key="2">
    <citation type="journal article" date="2018" name="Plant J.">
        <title>The Physcomitrella patens chromosome-scale assembly reveals moss genome structure and evolution.</title>
        <authorList>
            <person name="Lang D."/>
            <person name="Ullrich K.K."/>
            <person name="Murat F."/>
            <person name="Fuchs J."/>
            <person name="Jenkins J."/>
            <person name="Haas F.B."/>
            <person name="Piednoel M."/>
            <person name="Gundlach H."/>
            <person name="Van Bel M."/>
            <person name="Meyberg R."/>
            <person name="Vives C."/>
            <person name="Morata J."/>
            <person name="Symeonidi A."/>
            <person name="Hiss M."/>
            <person name="Muchero W."/>
            <person name="Kamisugi Y."/>
            <person name="Saleh O."/>
            <person name="Blanc G."/>
            <person name="Decker E.L."/>
            <person name="van Gessel N."/>
            <person name="Grimwood J."/>
            <person name="Hayes R.D."/>
            <person name="Graham S.W."/>
            <person name="Gunter L.E."/>
            <person name="McDaniel S.F."/>
            <person name="Hoernstein S.N.W."/>
            <person name="Larsson A."/>
            <person name="Li F.W."/>
            <person name="Perroud P.F."/>
            <person name="Phillips J."/>
            <person name="Ranjan P."/>
            <person name="Rokshar D.S."/>
            <person name="Rothfels C.J."/>
            <person name="Schneider L."/>
            <person name="Shu S."/>
            <person name="Stevenson D.W."/>
            <person name="Thummler F."/>
            <person name="Tillich M."/>
            <person name="Villarreal Aguilar J.C."/>
            <person name="Widiez T."/>
            <person name="Wong G.K."/>
            <person name="Wymore A."/>
            <person name="Zhang Y."/>
            <person name="Zimmer A.D."/>
            <person name="Quatrano R.S."/>
            <person name="Mayer K.F.X."/>
            <person name="Goodstein D."/>
            <person name="Casacuberta J.M."/>
            <person name="Vandepoele K."/>
            <person name="Reski R."/>
            <person name="Cuming A.C."/>
            <person name="Tuskan G.A."/>
            <person name="Maumus F."/>
            <person name="Salse J."/>
            <person name="Schmutz J."/>
            <person name="Rensing S.A."/>
        </authorList>
    </citation>
    <scope>NUCLEOTIDE SEQUENCE [LARGE SCALE GENOMIC DNA]</scope>
    <source>
        <strain evidence="2 3">cv. Gransden 2004</strain>
    </source>
</reference>
<dbReference type="PaxDb" id="3218-PP1S76_211V6.1"/>
<organism evidence="1">
    <name type="scientific">Physcomitrium patens</name>
    <name type="common">Spreading-leaved earth moss</name>
    <name type="synonym">Physcomitrella patens</name>
    <dbReference type="NCBI Taxonomy" id="3218"/>
    <lineage>
        <taxon>Eukaryota</taxon>
        <taxon>Viridiplantae</taxon>
        <taxon>Streptophyta</taxon>
        <taxon>Embryophyta</taxon>
        <taxon>Bryophyta</taxon>
        <taxon>Bryophytina</taxon>
        <taxon>Bryopsida</taxon>
        <taxon>Funariidae</taxon>
        <taxon>Funariales</taxon>
        <taxon>Funariaceae</taxon>
        <taxon>Physcomitrium</taxon>
    </lineage>
</organism>
<dbReference type="InterPro" id="IPR035810">
    <property type="entry name" value="PEBP_euk"/>
</dbReference>
<dbReference type="SUPFAM" id="SSF49777">
    <property type="entry name" value="PEBP-like"/>
    <property type="match status" value="1"/>
</dbReference>
<dbReference type="OrthoDB" id="10346568at2759"/>
<dbReference type="GeneID" id="112273978"/>
<dbReference type="InterPro" id="IPR036610">
    <property type="entry name" value="PEBP-like_sf"/>
</dbReference>
<dbReference type="Gene3D" id="3.90.280.10">
    <property type="entry name" value="PEBP-like"/>
    <property type="match status" value="1"/>
</dbReference>
<dbReference type="PANTHER" id="PTHR11362">
    <property type="entry name" value="PHOSPHATIDYLETHANOLAMINE-BINDING PROTEIN"/>
    <property type="match status" value="1"/>
</dbReference>
<sequence>MEMDGSDGSEDIGAESSYGITFTAEDAAVQGVRDVVLPSNLLSALAGVSPSAAPGYGLLSSTNPAFNVDHTRDSIIPGPNSVDFTQEYLIVDDPQDQAPSNDVEEEDDMIASLQMVGVIPFMLDAFKPRCSIHIEYGKVQALKNGDIVHLREISDGCPSVTIMQSAMQERATLMRGNLFTIVMVELDGGQYLNWALVNVSDQSGSQKGTELVNFESPREKLVQGRRLYLFVAYCQSQPFQLLPAVQRQIFNLRSFASTFALDDPVAAVYITIAAD</sequence>
<protein>
    <submittedName>
        <fullName evidence="1 2">Uncharacterized protein</fullName>
    </submittedName>
</protein>
<reference evidence="1 3" key="1">
    <citation type="journal article" date="2008" name="Science">
        <title>The Physcomitrella genome reveals evolutionary insights into the conquest of land by plants.</title>
        <authorList>
            <person name="Rensing S."/>
            <person name="Lang D."/>
            <person name="Zimmer A."/>
            <person name="Terry A."/>
            <person name="Salamov A."/>
            <person name="Shapiro H."/>
            <person name="Nishiyama T."/>
            <person name="Perroud P.-F."/>
            <person name="Lindquist E."/>
            <person name="Kamisugi Y."/>
            <person name="Tanahashi T."/>
            <person name="Sakakibara K."/>
            <person name="Fujita T."/>
            <person name="Oishi K."/>
            <person name="Shin-I T."/>
            <person name="Kuroki Y."/>
            <person name="Toyoda A."/>
            <person name="Suzuki Y."/>
            <person name="Hashimoto A."/>
            <person name="Yamaguchi K."/>
            <person name="Sugano A."/>
            <person name="Kohara Y."/>
            <person name="Fujiyama A."/>
            <person name="Anterola A."/>
            <person name="Aoki S."/>
            <person name="Ashton N."/>
            <person name="Barbazuk W.B."/>
            <person name="Barker E."/>
            <person name="Bennetzen J."/>
            <person name="Bezanilla M."/>
            <person name="Blankenship R."/>
            <person name="Cho S.H."/>
            <person name="Dutcher S."/>
            <person name="Estelle M."/>
            <person name="Fawcett J.A."/>
            <person name="Gundlach H."/>
            <person name="Hanada K."/>
            <person name="Heyl A."/>
            <person name="Hicks K.A."/>
            <person name="Hugh J."/>
            <person name="Lohr M."/>
            <person name="Mayer K."/>
            <person name="Melkozernov A."/>
            <person name="Murata T."/>
            <person name="Nelson D."/>
            <person name="Pils B."/>
            <person name="Prigge M."/>
            <person name="Reiss B."/>
            <person name="Renner T."/>
            <person name="Rombauts S."/>
            <person name="Rushton P."/>
            <person name="Sanderfoot A."/>
            <person name="Schween G."/>
            <person name="Shiu S.-H."/>
            <person name="Stueber K."/>
            <person name="Theodoulou F.L."/>
            <person name="Tu H."/>
            <person name="Van de Peer Y."/>
            <person name="Verrier P.J."/>
            <person name="Waters E."/>
            <person name="Wood A."/>
            <person name="Yang L."/>
            <person name="Cove D."/>
            <person name="Cuming A."/>
            <person name="Hasebe M."/>
            <person name="Lucas S."/>
            <person name="Mishler D.B."/>
            <person name="Reski R."/>
            <person name="Grigoriev I."/>
            <person name="Quatrano R.S."/>
            <person name="Boore J.L."/>
        </authorList>
    </citation>
    <scope>NUCLEOTIDE SEQUENCE [LARGE SCALE GENOMIC DNA]</scope>
    <source>
        <strain evidence="2 3">cv. Gransden 2004</strain>
    </source>
</reference>
<dbReference type="eggNOG" id="KOG3346">
    <property type="taxonomic scope" value="Eukaryota"/>
</dbReference>
<dbReference type="Gramene" id="Pp3c2_36090V3.2">
    <property type="protein sequence ID" value="Pp3c2_36090V3.2"/>
    <property type="gene ID" value="Pp3c2_36090"/>
</dbReference>
<dbReference type="HOGENOM" id="CLU_1013354_0_0_1"/>
<dbReference type="EnsemblPlants" id="Pp3c2_36090V3.1">
    <property type="protein sequence ID" value="Pp3c2_36090V3.1"/>
    <property type="gene ID" value="Pp3c2_36090"/>
</dbReference>
<dbReference type="Proteomes" id="UP000006727">
    <property type="component" value="Chromosome 2"/>
</dbReference>
<dbReference type="Gramene" id="Pp3c2_36090V3.1">
    <property type="protein sequence ID" value="Pp3c2_36090V3.1"/>
    <property type="gene ID" value="Pp3c2_36090"/>
</dbReference>
<accession>A9SGM6</accession>
<keyword evidence="3" id="KW-1185">Reference proteome</keyword>
<gene>
    <name evidence="2" type="primary">LOC112273978</name>
    <name evidence="1" type="ORF">PHYPA_003698</name>
</gene>
<proteinExistence type="predicted"/>
<dbReference type="PANTHER" id="PTHR11362:SF82">
    <property type="entry name" value="PHOSPHATIDYLETHANOLAMINE-BINDING PROTEIN 4"/>
    <property type="match status" value="1"/>
</dbReference>
<evidence type="ECO:0000313" key="3">
    <source>
        <dbReference type="Proteomes" id="UP000006727"/>
    </source>
</evidence>
<dbReference type="EnsemblPlants" id="Pp3c2_36090V3.2">
    <property type="protein sequence ID" value="Pp3c2_36090V3.2"/>
    <property type="gene ID" value="Pp3c2_36090"/>
</dbReference>
<dbReference type="EMBL" id="ABEU02000002">
    <property type="protein sequence ID" value="PNR60905.1"/>
    <property type="molecule type" value="Genomic_DNA"/>
</dbReference>